<sequence length="145" mass="16962">MDWEIREALDEGDVRRCWPVFRELRLNISSEELFVDRWKSQREEGYRIVLLEREGEVQAVGGYRILHSMAWGRVLYLDDLAARSDQHGGGLGTAVLRYVQEQARRSGCEAVHLDTGYHRHRAHKAYLRNGFEFNSHHLEWKVLGA</sequence>
<dbReference type="Gene3D" id="3.40.630.30">
    <property type="match status" value="1"/>
</dbReference>
<dbReference type="RefSeq" id="WP_136729516.1">
    <property type="nucleotide sequence ID" value="NZ_SUMC01000087.1"/>
</dbReference>
<feature type="domain" description="N-acetyltransferase" evidence="1">
    <location>
        <begin position="3"/>
        <end position="145"/>
    </location>
</feature>
<keyword evidence="3" id="KW-1185">Reference proteome</keyword>
<evidence type="ECO:0000313" key="3">
    <source>
        <dbReference type="Proteomes" id="UP000305778"/>
    </source>
</evidence>
<comment type="caution">
    <text evidence="2">The sequence shown here is derived from an EMBL/GenBank/DDBJ whole genome shotgun (WGS) entry which is preliminary data.</text>
</comment>
<dbReference type="AlphaFoldDB" id="A0A4V5MXH8"/>
<evidence type="ECO:0000313" key="2">
    <source>
        <dbReference type="EMBL" id="TKA00299.1"/>
    </source>
</evidence>
<dbReference type="CDD" id="cd04301">
    <property type="entry name" value="NAT_SF"/>
    <property type="match status" value="1"/>
</dbReference>
<proteinExistence type="predicted"/>
<name>A0A4V5MXH8_9ACTN</name>
<reference evidence="2 3" key="1">
    <citation type="submission" date="2019-04" db="EMBL/GenBank/DDBJ databases">
        <title>Streptomyces oryziradicis sp. nov., a novel actinomycete isolated from rhizosphere soil of rice (Oryza sativa L.).</title>
        <authorList>
            <person name="Li C."/>
        </authorList>
    </citation>
    <scope>NUCLEOTIDE SEQUENCE [LARGE SCALE GENOMIC DNA]</scope>
    <source>
        <strain evidence="2 3">NEAU-C40</strain>
    </source>
</reference>
<dbReference type="PROSITE" id="PS51186">
    <property type="entry name" value="GNAT"/>
    <property type="match status" value="1"/>
</dbReference>
<keyword evidence="2" id="KW-0808">Transferase</keyword>
<dbReference type="GO" id="GO:0016747">
    <property type="term" value="F:acyltransferase activity, transferring groups other than amino-acyl groups"/>
    <property type="evidence" value="ECO:0007669"/>
    <property type="project" value="InterPro"/>
</dbReference>
<protein>
    <submittedName>
        <fullName evidence="2">GNAT family N-acetyltransferase</fullName>
    </submittedName>
</protein>
<dbReference type="InterPro" id="IPR016181">
    <property type="entry name" value="Acyl_CoA_acyltransferase"/>
</dbReference>
<accession>A0A4V5MXH8</accession>
<evidence type="ECO:0000259" key="1">
    <source>
        <dbReference type="PROSITE" id="PS51186"/>
    </source>
</evidence>
<dbReference type="Proteomes" id="UP000305778">
    <property type="component" value="Unassembled WGS sequence"/>
</dbReference>
<gene>
    <name evidence="2" type="ORF">FCI23_43070</name>
</gene>
<dbReference type="SUPFAM" id="SSF55729">
    <property type="entry name" value="Acyl-CoA N-acyltransferases (Nat)"/>
    <property type="match status" value="1"/>
</dbReference>
<dbReference type="EMBL" id="SUMC01000087">
    <property type="protein sequence ID" value="TKA00299.1"/>
    <property type="molecule type" value="Genomic_DNA"/>
</dbReference>
<dbReference type="InterPro" id="IPR000182">
    <property type="entry name" value="GNAT_dom"/>
</dbReference>
<organism evidence="2 3">
    <name type="scientific">Actinacidiphila oryziradicis</name>
    <dbReference type="NCBI Taxonomy" id="2571141"/>
    <lineage>
        <taxon>Bacteria</taxon>
        <taxon>Bacillati</taxon>
        <taxon>Actinomycetota</taxon>
        <taxon>Actinomycetes</taxon>
        <taxon>Kitasatosporales</taxon>
        <taxon>Streptomycetaceae</taxon>
        <taxon>Actinacidiphila</taxon>
    </lineage>
</organism>
<dbReference type="Pfam" id="PF00583">
    <property type="entry name" value="Acetyltransf_1"/>
    <property type="match status" value="1"/>
</dbReference>
<dbReference type="OrthoDB" id="9805924at2"/>